<organism evidence="4 5">
    <name type="scientific">Phyllosticta citriasiana</name>
    <dbReference type="NCBI Taxonomy" id="595635"/>
    <lineage>
        <taxon>Eukaryota</taxon>
        <taxon>Fungi</taxon>
        <taxon>Dikarya</taxon>
        <taxon>Ascomycota</taxon>
        <taxon>Pezizomycotina</taxon>
        <taxon>Dothideomycetes</taxon>
        <taxon>Dothideomycetes incertae sedis</taxon>
        <taxon>Botryosphaeriales</taxon>
        <taxon>Phyllostictaceae</taxon>
        <taxon>Phyllosticta</taxon>
    </lineage>
</organism>
<dbReference type="Pfam" id="PF07938">
    <property type="entry name" value="Fungal_lectin"/>
    <property type="match status" value="1"/>
</dbReference>
<gene>
    <name evidence="4" type="ORF">IWZ03DRAFT_102455</name>
</gene>
<dbReference type="Proteomes" id="UP001363622">
    <property type="component" value="Unassembled WGS sequence"/>
</dbReference>
<sequence>MDDYDIKLLDVDIVAREFEEHRRLEQHSAENTAHVSHVQAPRNAYFREVVPAADPSLDPESRRSSLPSWQEKGVKRKPRRKRVGILLVIIALAGIAGIAGGLGGYYSKNRQYQQSISLLQSSRLSALNFTDASGHENHQVYYQSNGLDIFQASWNTTTLEWQTSKVTGADCDVKNNTPIAANVYWDSNDEMGFHVYYLDSENMIQRRWSSLRDGVWYGEQNGTVVAAASSDLASQGSTCYRCLQDDLVIFQDDTGKLQMSSVVNGTWKTPEKSIVASNVSEGTGFAVVPQFSVHPVTFAVFYHDSKKRTLEGTLWNGTAWNPWLFDSSLWPPVSMAAFAFGWDKAQKRASKLQILATNSEGLLAFTSWNTTNGWTVPTTNAKFLEYTMVATNEAGRFYGITRPDDEHEAVHLTQWAYDNDGNYEWIGNVDI</sequence>
<evidence type="ECO:0000256" key="3">
    <source>
        <dbReference type="SAM" id="Phobius"/>
    </source>
</evidence>
<dbReference type="EMBL" id="JBBPHU010000002">
    <property type="protein sequence ID" value="KAK7521831.1"/>
    <property type="molecule type" value="Genomic_DNA"/>
</dbReference>
<accession>A0ABR1KUN9</accession>
<keyword evidence="3" id="KW-1133">Transmembrane helix</keyword>
<comment type="similarity">
    <text evidence="1">Belongs to the fungal fucose-specific lectin family.</text>
</comment>
<evidence type="ECO:0000313" key="5">
    <source>
        <dbReference type="Proteomes" id="UP001363622"/>
    </source>
</evidence>
<feature type="transmembrane region" description="Helical" evidence="3">
    <location>
        <begin position="85"/>
        <end position="106"/>
    </location>
</feature>
<keyword evidence="3" id="KW-0472">Membrane</keyword>
<name>A0ABR1KUN9_9PEZI</name>
<feature type="region of interest" description="Disordered" evidence="2">
    <location>
        <begin position="54"/>
        <end position="73"/>
    </location>
</feature>
<dbReference type="SUPFAM" id="SSF89372">
    <property type="entry name" value="Fucose-specific lectin"/>
    <property type="match status" value="1"/>
</dbReference>
<proteinExistence type="inferred from homology"/>
<comment type="caution">
    <text evidence="4">The sequence shown here is derived from an EMBL/GenBank/DDBJ whole genome shotgun (WGS) entry which is preliminary data.</text>
</comment>
<protein>
    <recommendedName>
        <fullName evidence="6">Fucose-specific lectin</fullName>
    </recommendedName>
</protein>
<dbReference type="Gene3D" id="2.120.10.70">
    <property type="entry name" value="Fucose-specific lectin"/>
    <property type="match status" value="1"/>
</dbReference>
<reference evidence="4 5" key="1">
    <citation type="submission" date="2024-04" db="EMBL/GenBank/DDBJ databases">
        <title>Phyllosticta paracitricarpa is synonymous to the EU quarantine fungus P. citricarpa based on phylogenomic analyses.</title>
        <authorList>
            <consortium name="Lawrence Berkeley National Laboratory"/>
            <person name="Van Ingen-Buijs V.A."/>
            <person name="Van Westerhoven A.C."/>
            <person name="Haridas S."/>
            <person name="Skiadas P."/>
            <person name="Martin F."/>
            <person name="Groenewald J.Z."/>
            <person name="Crous P.W."/>
            <person name="Seidl M.F."/>
        </authorList>
    </citation>
    <scope>NUCLEOTIDE SEQUENCE [LARGE SCALE GENOMIC DNA]</scope>
    <source>
        <strain evidence="4 5">CBS 123371</strain>
    </source>
</reference>
<keyword evidence="3" id="KW-0812">Transmembrane</keyword>
<evidence type="ECO:0008006" key="6">
    <source>
        <dbReference type="Google" id="ProtNLM"/>
    </source>
</evidence>
<evidence type="ECO:0000313" key="4">
    <source>
        <dbReference type="EMBL" id="KAK7521831.1"/>
    </source>
</evidence>
<dbReference type="InterPro" id="IPR012475">
    <property type="entry name" value="Fungal_lectin"/>
</dbReference>
<evidence type="ECO:0000256" key="2">
    <source>
        <dbReference type="SAM" id="MobiDB-lite"/>
    </source>
</evidence>
<keyword evidence="5" id="KW-1185">Reference proteome</keyword>
<evidence type="ECO:0000256" key="1">
    <source>
        <dbReference type="ARBA" id="ARBA00009042"/>
    </source>
</evidence>